<evidence type="ECO:0000256" key="2">
    <source>
        <dbReference type="ARBA" id="ARBA00004236"/>
    </source>
</evidence>
<name>A0ABY4ZB54_9ACTN</name>
<dbReference type="InterPro" id="IPR027383">
    <property type="entry name" value="Znf_put"/>
</dbReference>
<keyword evidence="3" id="KW-1003">Cell membrane</keyword>
<dbReference type="EMBL" id="CP099468">
    <property type="protein sequence ID" value="USQ85920.1"/>
    <property type="molecule type" value="Genomic_DNA"/>
</dbReference>
<keyword evidence="4" id="KW-0812">Transmembrane</keyword>
<dbReference type="InterPro" id="IPR041916">
    <property type="entry name" value="Anti_sigma_zinc_sf"/>
</dbReference>
<accession>A0ABY4ZB54</accession>
<dbReference type="PANTHER" id="PTHR37461:SF1">
    <property type="entry name" value="ANTI-SIGMA-K FACTOR RSKA"/>
    <property type="match status" value="1"/>
</dbReference>
<proteinExistence type="predicted"/>
<dbReference type="RefSeq" id="WP_252551197.1">
    <property type="nucleotide sequence ID" value="NZ_CP099468.1"/>
</dbReference>
<keyword evidence="8" id="KW-0804">Transcription</keyword>
<dbReference type="InterPro" id="IPR018764">
    <property type="entry name" value="RskA_C"/>
</dbReference>
<evidence type="ECO:0000256" key="10">
    <source>
        <dbReference type="ARBA" id="ARBA00030803"/>
    </source>
</evidence>
<protein>
    <recommendedName>
        <fullName evidence="10">Regulator of SigK</fullName>
    </recommendedName>
    <alternativeName>
        <fullName evidence="9">Sigma-K anti-sigma factor RskA</fullName>
    </alternativeName>
</protein>
<organism evidence="13 14">
    <name type="scientific">Streptomyces phaeoluteigriseus</name>
    <dbReference type="NCBI Taxonomy" id="114686"/>
    <lineage>
        <taxon>Bacteria</taxon>
        <taxon>Bacillati</taxon>
        <taxon>Actinomycetota</taxon>
        <taxon>Actinomycetes</taxon>
        <taxon>Kitasatosporales</taxon>
        <taxon>Streptomycetaceae</taxon>
        <taxon>Streptomyces</taxon>
        <taxon>Streptomyces aurantiacus group</taxon>
    </lineage>
</organism>
<evidence type="ECO:0000256" key="3">
    <source>
        <dbReference type="ARBA" id="ARBA00022475"/>
    </source>
</evidence>
<evidence type="ECO:0000313" key="14">
    <source>
        <dbReference type="Proteomes" id="UP001056374"/>
    </source>
</evidence>
<evidence type="ECO:0000256" key="1">
    <source>
        <dbReference type="ARBA" id="ARBA00004167"/>
    </source>
</evidence>
<dbReference type="Pfam" id="PF10099">
    <property type="entry name" value="RskA_C"/>
    <property type="match status" value="1"/>
</dbReference>
<comment type="subcellular location">
    <subcellularLocation>
        <location evidence="2">Cell membrane</location>
    </subcellularLocation>
    <subcellularLocation>
        <location evidence="1">Membrane</location>
        <topology evidence="1">Single-pass membrane protein</topology>
    </subcellularLocation>
</comment>
<keyword evidence="6" id="KW-0805">Transcription regulation</keyword>
<evidence type="ECO:0000256" key="7">
    <source>
        <dbReference type="ARBA" id="ARBA00023136"/>
    </source>
</evidence>
<keyword evidence="5" id="KW-1133">Transmembrane helix</keyword>
<dbReference type="Proteomes" id="UP001056374">
    <property type="component" value="Chromosome"/>
</dbReference>
<gene>
    <name evidence="13" type="ORF">NFX46_20645</name>
</gene>
<evidence type="ECO:0000259" key="11">
    <source>
        <dbReference type="Pfam" id="PF10099"/>
    </source>
</evidence>
<evidence type="ECO:0000313" key="13">
    <source>
        <dbReference type="EMBL" id="USQ85920.1"/>
    </source>
</evidence>
<dbReference type="Gene3D" id="1.10.10.1320">
    <property type="entry name" value="Anti-sigma factor, zinc-finger domain"/>
    <property type="match status" value="1"/>
</dbReference>
<evidence type="ECO:0000256" key="6">
    <source>
        <dbReference type="ARBA" id="ARBA00023015"/>
    </source>
</evidence>
<evidence type="ECO:0000256" key="9">
    <source>
        <dbReference type="ARBA" id="ARBA00029829"/>
    </source>
</evidence>
<keyword evidence="7" id="KW-0472">Membrane</keyword>
<dbReference type="InterPro" id="IPR051474">
    <property type="entry name" value="Anti-sigma-K/W_factor"/>
</dbReference>
<reference evidence="13" key="1">
    <citation type="submission" date="2022-06" db="EMBL/GenBank/DDBJ databases">
        <title>Complete genome sequence of soil microorganisms Streptomyces sp. Qhu-M197 isolated from Alpine meadows habitats on the Tibetan Plateau.</title>
        <authorList>
            <person name="Zhang B."/>
            <person name="Xiang X."/>
            <person name="Fan J."/>
        </authorList>
    </citation>
    <scope>NUCLEOTIDE SEQUENCE</scope>
    <source>
        <strain evidence="13">Qhu-M197</strain>
    </source>
</reference>
<evidence type="ECO:0000259" key="12">
    <source>
        <dbReference type="Pfam" id="PF13490"/>
    </source>
</evidence>
<sequence length="243" mass="25445">MTSPEDPHLDVGAYVLHALPPAERAAFENHLAGCADCRAEVAAYQEITARLAEAEATTVPPHLRARTLDIISRTTQDRPRHRPASHRSLRLALAASMATAALLGGVAAWQYSHADDARTQAAQAHTASRAFTDVVTAPDATLHTEKLTGGGRASVVVSRAESRTVFAADGLPALSEDKVYELWYAAEAGDLRPAGLLPGTARQTSRALQGPLAGAVAVGITIEPAGGSRQPTTDPLAIIPITT</sequence>
<evidence type="ECO:0000256" key="5">
    <source>
        <dbReference type="ARBA" id="ARBA00022989"/>
    </source>
</evidence>
<dbReference type="Pfam" id="PF13490">
    <property type="entry name" value="zf-HC2"/>
    <property type="match status" value="1"/>
</dbReference>
<keyword evidence="14" id="KW-1185">Reference proteome</keyword>
<evidence type="ECO:0000256" key="4">
    <source>
        <dbReference type="ARBA" id="ARBA00022692"/>
    </source>
</evidence>
<dbReference type="PANTHER" id="PTHR37461">
    <property type="entry name" value="ANTI-SIGMA-K FACTOR RSKA"/>
    <property type="match status" value="1"/>
</dbReference>
<evidence type="ECO:0000256" key="8">
    <source>
        <dbReference type="ARBA" id="ARBA00023163"/>
    </source>
</evidence>
<feature type="domain" description="Putative zinc-finger" evidence="12">
    <location>
        <begin position="11"/>
        <end position="38"/>
    </location>
</feature>
<feature type="domain" description="Anti-sigma K factor RskA C-terminal" evidence="11">
    <location>
        <begin position="95"/>
        <end position="235"/>
    </location>
</feature>